<dbReference type="PANTHER" id="PTHR12708:SF0">
    <property type="entry name" value="DNA POLYMERASE EPSILON SUBUNIT 2"/>
    <property type="match status" value="1"/>
</dbReference>
<evidence type="ECO:0000259" key="9">
    <source>
        <dbReference type="Pfam" id="PF04042"/>
    </source>
</evidence>
<comment type="subcellular location">
    <subcellularLocation>
        <location evidence="1">Nucleus</location>
    </subcellularLocation>
</comment>
<keyword evidence="6" id="KW-0539">Nucleus</keyword>
<dbReference type="InterPro" id="IPR007185">
    <property type="entry name" value="DNA_pol_a/d/e_bsu"/>
</dbReference>
<keyword evidence="4" id="KW-0235">DNA replication</keyword>
<evidence type="ECO:0000256" key="6">
    <source>
        <dbReference type="ARBA" id="ARBA00023242"/>
    </source>
</evidence>
<evidence type="ECO:0000256" key="1">
    <source>
        <dbReference type="ARBA" id="ARBA00004123"/>
    </source>
</evidence>
<evidence type="ECO:0000256" key="8">
    <source>
        <dbReference type="SAM" id="MobiDB-lite"/>
    </source>
</evidence>
<dbReference type="Proteomes" id="UP000469558">
    <property type="component" value="Unassembled WGS sequence"/>
</dbReference>
<dbReference type="Pfam" id="PF04042">
    <property type="entry name" value="DNA_pol_E_B"/>
    <property type="match status" value="1"/>
</dbReference>
<feature type="non-terminal residue" evidence="10">
    <location>
        <position position="1"/>
    </location>
</feature>
<feature type="region of interest" description="Disordered" evidence="8">
    <location>
        <begin position="653"/>
        <end position="673"/>
    </location>
</feature>
<evidence type="ECO:0000256" key="4">
    <source>
        <dbReference type="ARBA" id="ARBA00022705"/>
    </source>
</evidence>
<dbReference type="GO" id="GO:0006261">
    <property type="term" value="P:DNA-templated DNA replication"/>
    <property type="evidence" value="ECO:0007669"/>
    <property type="project" value="InterPro"/>
</dbReference>
<sequence length="801" mass="86571">LPVMSKAFKPDKPPAAPIFKAPATPAPLNPIPSSSPAFATPAHPIRPFNPAAIPQKASILPILLPPATLRPLAFRTFTKKHSLTLTSSALQVLATFIGRHCGTEWREEGLAEKVLEEVAKSWKNRSGGVIVEGDGTELKDILKNLEGSMIGGRIVAARELSRQNSLVLGSSQNGEVSHTRLGLRPGGLGREDSQSSFGMSGLDVEEDEEDEGLKDPRKWLKVIDAFEQPRLLYNVGKKHFDKDTSKPSLLPPASHKTQVFRNRYNLIHQRLLRNESFQAPTFDTKKASLKRESSTLATTQQSYKLTPIANLLGRNGSNHMLLGLLTIAPTGTLAINDLTGSIALDLTHAKPIPEDGAWFAPGMIVLVDGTYEEEDSNTGSGLGGSGGIGGTIGGKFIGFFIGGPPCERRQTTLGLSGKNGEGDITAGGGFGWVDFLGVGSERAVGSKMRKIEQRLIRKPVGEDDLGGRGRMVIIGEVNLDQPRTLQALKKLLGLYAAEPEEDTPMTFVLMGNFVQHAVMARGGSGGSIEYKEYFDALALTLSDYPTLLQSATFIFVPGDNDGWASSFSAGAATALPRKGIPEMFTSRIKRAFATANAEAEKEKGKKSDGEAIWTSNPSRLSLFGPTHEIVLFRDNMTGRLRRTAIKFASSKPVVEDGEGEDVEMPEPISEPEQPMDVDTEVQEAESHVPEPETATEVEEAVSSDLHVARKLVKTILDQGYLSPFGMAIRPVLWDFTSALQVYPLPTAMVLADTEAPAFCVTYEGCHVMNPGSVVAPGRRGVARWVEYDVRGKVGKVREVLF</sequence>
<reference evidence="10 11" key="1">
    <citation type="submission" date="2018-05" db="EMBL/GenBank/DDBJ databases">
        <title>Genome sequencing and assembly of the regulated plant pathogen Lachnellula willkommii and related sister species for the development of diagnostic species identification markers.</title>
        <authorList>
            <person name="Giroux E."/>
            <person name="Bilodeau G."/>
        </authorList>
    </citation>
    <scope>NUCLEOTIDE SEQUENCE [LARGE SCALE GENOMIC DNA]</scope>
    <source>
        <strain evidence="10 11">CBS 268.59</strain>
    </source>
</reference>
<name>A0A8T9C5C4_9HELO</name>
<dbReference type="AlphaFoldDB" id="A0A8T9C5C4"/>
<dbReference type="GO" id="GO:0003677">
    <property type="term" value="F:DNA binding"/>
    <property type="evidence" value="ECO:0007669"/>
    <property type="project" value="UniProtKB-KW"/>
</dbReference>
<dbReference type="PANTHER" id="PTHR12708">
    <property type="entry name" value="DNA POLYMERASE EPSILON SUBUNIT B"/>
    <property type="match status" value="1"/>
</dbReference>
<comment type="caution">
    <text evidence="10">The sequence shown here is derived from an EMBL/GenBank/DDBJ whole genome shotgun (WGS) entry which is preliminary data.</text>
</comment>
<accession>A0A8T9C5C4</accession>
<evidence type="ECO:0000313" key="10">
    <source>
        <dbReference type="EMBL" id="TVY80909.1"/>
    </source>
</evidence>
<dbReference type="EMBL" id="QGMK01000586">
    <property type="protein sequence ID" value="TVY80909.1"/>
    <property type="molecule type" value="Genomic_DNA"/>
</dbReference>
<keyword evidence="5" id="KW-0238">DNA-binding</keyword>
<evidence type="ECO:0000256" key="2">
    <source>
        <dbReference type="ARBA" id="ARBA00009560"/>
    </source>
</evidence>
<evidence type="ECO:0000256" key="7">
    <source>
        <dbReference type="ARBA" id="ARBA00032930"/>
    </source>
</evidence>
<dbReference type="GO" id="GO:0008622">
    <property type="term" value="C:epsilon DNA polymerase complex"/>
    <property type="evidence" value="ECO:0007669"/>
    <property type="project" value="InterPro"/>
</dbReference>
<dbReference type="InterPro" id="IPR016266">
    <property type="entry name" value="POLE2"/>
</dbReference>
<evidence type="ECO:0000256" key="5">
    <source>
        <dbReference type="ARBA" id="ARBA00023125"/>
    </source>
</evidence>
<feature type="region of interest" description="Disordered" evidence="8">
    <location>
        <begin position="178"/>
        <end position="211"/>
    </location>
</feature>
<keyword evidence="11" id="KW-1185">Reference proteome</keyword>
<dbReference type="OrthoDB" id="10254730at2759"/>
<evidence type="ECO:0000256" key="3">
    <source>
        <dbReference type="ARBA" id="ARBA00016011"/>
    </source>
</evidence>
<organism evidence="10 11">
    <name type="scientific">Lachnellula suecica</name>
    <dbReference type="NCBI Taxonomy" id="602035"/>
    <lineage>
        <taxon>Eukaryota</taxon>
        <taxon>Fungi</taxon>
        <taxon>Dikarya</taxon>
        <taxon>Ascomycota</taxon>
        <taxon>Pezizomycotina</taxon>
        <taxon>Leotiomycetes</taxon>
        <taxon>Helotiales</taxon>
        <taxon>Lachnaceae</taxon>
        <taxon>Lachnellula</taxon>
    </lineage>
</organism>
<protein>
    <recommendedName>
        <fullName evidence="3">DNA polymerase epsilon subunit B</fullName>
    </recommendedName>
    <alternativeName>
        <fullName evidence="7">DNA polymerase II subunit 2</fullName>
    </alternativeName>
</protein>
<comment type="similarity">
    <text evidence="2">Belongs to the DNA polymerase epsilon subunit B family.</text>
</comment>
<evidence type="ECO:0000313" key="11">
    <source>
        <dbReference type="Proteomes" id="UP000469558"/>
    </source>
</evidence>
<proteinExistence type="inferred from homology"/>
<dbReference type="GO" id="GO:0042276">
    <property type="term" value="P:error-prone translesion synthesis"/>
    <property type="evidence" value="ECO:0007669"/>
    <property type="project" value="TreeGrafter"/>
</dbReference>
<feature type="domain" description="DNA polymerase alpha/delta/epsilon subunit B" evidence="9">
    <location>
        <begin position="472"/>
        <end position="759"/>
    </location>
</feature>
<gene>
    <name evidence="10" type="primary">dpb2</name>
    <name evidence="10" type="ORF">LSUE1_G003048</name>
</gene>
<feature type="compositionally biased region" description="Acidic residues" evidence="8">
    <location>
        <begin position="655"/>
        <end position="664"/>
    </location>
</feature>